<dbReference type="Pfam" id="PF00682">
    <property type="entry name" value="HMGL-like"/>
    <property type="match status" value="1"/>
</dbReference>
<dbReference type="InterPro" id="IPR013709">
    <property type="entry name" value="2-isopropylmalate_synth_dimer"/>
</dbReference>
<dbReference type="Gene3D" id="3.30.160.270">
    <property type="match status" value="1"/>
</dbReference>
<feature type="domain" description="Pyruvate carboxyltransferase" evidence="12">
    <location>
        <begin position="19"/>
        <end position="284"/>
    </location>
</feature>
<accession>A0A517YW89</accession>
<dbReference type="PANTHER" id="PTHR10277">
    <property type="entry name" value="HOMOCITRATE SYNTHASE-RELATED"/>
    <property type="match status" value="1"/>
</dbReference>
<dbReference type="InterPro" id="IPR050073">
    <property type="entry name" value="2-IPM_HCS-like"/>
</dbReference>
<keyword evidence="6 11" id="KW-0028">Amino-acid biosynthesis</keyword>
<dbReference type="PROSITE" id="PS00815">
    <property type="entry name" value="AIPM_HOMOCIT_SYNTH_1"/>
    <property type="match status" value="1"/>
</dbReference>
<comment type="similarity">
    <text evidence="2 11">Belongs to the alpha-IPM synthase/homocitrate synthase family. LeuA type 1 subfamily.</text>
</comment>
<dbReference type="UniPathway" id="UPA00048">
    <property type="reaction ID" value="UER00070"/>
</dbReference>
<comment type="subunit">
    <text evidence="11">Homodimer.</text>
</comment>
<dbReference type="RefSeq" id="WP_145078365.1">
    <property type="nucleotide sequence ID" value="NZ_CP036425.1"/>
</dbReference>
<evidence type="ECO:0000256" key="6">
    <source>
        <dbReference type="ARBA" id="ARBA00022605"/>
    </source>
</evidence>
<dbReference type="CDD" id="cd07940">
    <property type="entry name" value="DRE_TIM_IPMS"/>
    <property type="match status" value="1"/>
</dbReference>
<dbReference type="FunFam" id="3.20.20.70:FF:000010">
    <property type="entry name" value="2-isopropylmalate synthase"/>
    <property type="match status" value="1"/>
</dbReference>
<dbReference type="FunFam" id="3.30.160.270:FF:000003">
    <property type="entry name" value="2-isopropylmalate synthase"/>
    <property type="match status" value="1"/>
</dbReference>
<dbReference type="Pfam" id="PF22617">
    <property type="entry name" value="HCS_D2"/>
    <property type="match status" value="1"/>
</dbReference>
<keyword evidence="9 11" id="KW-0464">Manganese</keyword>
<dbReference type="Proteomes" id="UP000317369">
    <property type="component" value="Chromosome"/>
</dbReference>
<dbReference type="InterPro" id="IPR054691">
    <property type="entry name" value="LeuA/HCS_post-cat"/>
</dbReference>
<dbReference type="HAMAP" id="MF_01025">
    <property type="entry name" value="LeuA_type1"/>
    <property type="match status" value="1"/>
</dbReference>
<dbReference type="FunFam" id="1.10.238.260:FF:000001">
    <property type="entry name" value="2-isopropylmalate synthase"/>
    <property type="match status" value="1"/>
</dbReference>
<keyword evidence="13" id="KW-0012">Acyltransferase</keyword>
<evidence type="ECO:0000256" key="4">
    <source>
        <dbReference type="ARBA" id="ARBA00018198"/>
    </source>
</evidence>
<dbReference type="EC" id="2.3.3.13" evidence="3 11"/>
<comment type="catalytic activity">
    <reaction evidence="11">
        <text>3-methyl-2-oxobutanoate + acetyl-CoA + H2O = (2S)-2-isopropylmalate + CoA + H(+)</text>
        <dbReference type="Rhea" id="RHEA:21524"/>
        <dbReference type="ChEBI" id="CHEBI:1178"/>
        <dbReference type="ChEBI" id="CHEBI:11851"/>
        <dbReference type="ChEBI" id="CHEBI:15377"/>
        <dbReference type="ChEBI" id="CHEBI:15378"/>
        <dbReference type="ChEBI" id="CHEBI:57287"/>
        <dbReference type="ChEBI" id="CHEBI:57288"/>
        <dbReference type="EC" id="2.3.3.13"/>
    </reaction>
</comment>
<dbReference type="PROSITE" id="PS00816">
    <property type="entry name" value="AIPM_HOMOCIT_SYNTH_2"/>
    <property type="match status" value="1"/>
</dbReference>
<evidence type="ECO:0000256" key="3">
    <source>
        <dbReference type="ARBA" id="ARBA00012973"/>
    </source>
</evidence>
<evidence type="ECO:0000256" key="7">
    <source>
        <dbReference type="ARBA" id="ARBA00022679"/>
    </source>
</evidence>
<dbReference type="SMART" id="SM00917">
    <property type="entry name" value="LeuA_dimer"/>
    <property type="match status" value="1"/>
</dbReference>
<dbReference type="SUPFAM" id="SSF110921">
    <property type="entry name" value="2-isopropylmalate synthase LeuA, allosteric (dimerisation) domain"/>
    <property type="match status" value="1"/>
</dbReference>
<keyword evidence="8 11" id="KW-0479">Metal-binding</keyword>
<evidence type="ECO:0000256" key="5">
    <source>
        <dbReference type="ARBA" id="ARBA00022430"/>
    </source>
</evidence>
<protein>
    <recommendedName>
        <fullName evidence="4 11">2-isopropylmalate synthase</fullName>
        <ecNumber evidence="3 11">2.3.3.13</ecNumber>
    </recommendedName>
    <alternativeName>
        <fullName evidence="11">Alpha-IPM synthase</fullName>
    </alternativeName>
    <alternativeName>
        <fullName evidence="11">Alpha-isopropylmalate synthase</fullName>
    </alternativeName>
</protein>
<proteinExistence type="inferred from homology"/>
<feature type="binding site" evidence="11">
    <location>
        <position position="254"/>
    </location>
    <ligand>
        <name>Mn(2+)</name>
        <dbReference type="ChEBI" id="CHEBI:29035"/>
    </ligand>
</feature>
<dbReference type="Pfam" id="PF08502">
    <property type="entry name" value="LeuA_dimer"/>
    <property type="match status" value="1"/>
</dbReference>
<dbReference type="GO" id="GO:0003852">
    <property type="term" value="F:2-isopropylmalate synthase activity"/>
    <property type="evidence" value="ECO:0007669"/>
    <property type="project" value="UniProtKB-UniRule"/>
</dbReference>
<evidence type="ECO:0000313" key="14">
    <source>
        <dbReference type="Proteomes" id="UP000317369"/>
    </source>
</evidence>
<feature type="region of interest" description="Regulatory domain" evidence="11">
    <location>
        <begin position="408"/>
        <end position="528"/>
    </location>
</feature>
<evidence type="ECO:0000256" key="9">
    <source>
        <dbReference type="ARBA" id="ARBA00023211"/>
    </source>
</evidence>
<evidence type="ECO:0000256" key="10">
    <source>
        <dbReference type="ARBA" id="ARBA00023304"/>
    </source>
</evidence>
<name>A0A517YW89_9BACT</name>
<feature type="binding site" evidence="11">
    <location>
        <position position="28"/>
    </location>
    <ligand>
        <name>Mn(2+)</name>
        <dbReference type="ChEBI" id="CHEBI:29035"/>
    </ligand>
</feature>
<dbReference type="KEGG" id="pcor:KS4_25560"/>
<dbReference type="AlphaFoldDB" id="A0A517YW89"/>
<comment type="pathway">
    <text evidence="1 11">Amino-acid biosynthesis; L-leucine biosynthesis; L-leucine from 3-methyl-2-oxobutanoate: step 1/4.</text>
</comment>
<sequence>MSTTNQQFGEVDPNNAKYIRIFDTTLRDGEQSPGASLNNSEKLEIARQLEALGVDVIEAGFPITSQGDFDSVRAISQEIQNTIVAGLSRCVPRDIDRAGEAIKGGNKTRIHVFCATSKIHREHKLNKAFDEIVALSKKSVAHAREYTDDVEFSPEDGSRTELNHLVDITGAVIEAGATTINIPDTVGYAMPAEYGRIFSYVREQLPIIDEKGIILSSHCHNDLGFAVANSIAAMQGGARQIECTINGIGERAGNAALEEIIMALRTRADFYEQFTTGIKIEKLYPLSRMVSNLTGLLVQRNKAIVGENAFAHESGIHQDGMLKNRNTYEIMNPTDIGVPESKLVLGKHSGRHALKDRIEQLGYSIDDEMLISVYDAFKTLADKKKDVYDEDIEAIIDKEMETERQLWELVRFQISSGTGVISTATVVLRDSSGAEKMDAATGDGPIDACYEAIQRITGVNVKLEQYQTRAITGGKDAQGEVAVQIRHNDRKVRGRAFSTDVIEAAVHAYLSAINRIKTTTEPVLAEQP</sequence>
<dbReference type="InterPro" id="IPR005671">
    <property type="entry name" value="LeuA_bact_synth"/>
</dbReference>
<dbReference type="InterPro" id="IPR013785">
    <property type="entry name" value="Aldolase_TIM"/>
</dbReference>
<keyword evidence="11" id="KW-0963">Cytoplasm</keyword>
<dbReference type="PROSITE" id="PS50991">
    <property type="entry name" value="PYR_CT"/>
    <property type="match status" value="1"/>
</dbReference>
<evidence type="ECO:0000256" key="8">
    <source>
        <dbReference type="ARBA" id="ARBA00022723"/>
    </source>
</evidence>
<dbReference type="GO" id="GO:0030145">
    <property type="term" value="F:manganese ion binding"/>
    <property type="evidence" value="ECO:0007669"/>
    <property type="project" value="UniProtKB-UniRule"/>
</dbReference>
<evidence type="ECO:0000256" key="1">
    <source>
        <dbReference type="ARBA" id="ARBA00004689"/>
    </source>
</evidence>
<dbReference type="PANTHER" id="PTHR10277:SF9">
    <property type="entry name" value="2-ISOPROPYLMALATE SYNTHASE 1, CHLOROPLASTIC-RELATED"/>
    <property type="match status" value="1"/>
</dbReference>
<dbReference type="NCBIfam" id="TIGR00973">
    <property type="entry name" value="leuA_bact"/>
    <property type="match status" value="1"/>
</dbReference>
<comment type="function">
    <text evidence="11">Catalyzes the condensation of the acetyl group of acetyl-CoA with 3-methyl-2-oxobutanoate (2-ketoisovalerate) to form 3-carboxy-3-hydroxy-4-methylpentanoate (2-isopropylmalate).</text>
</comment>
<feature type="binding site" evidence="11">
    <location>
        <position position="220"/>
    </location>
    <ligand>
        <name>Mn(2+)</name>
        <dbReference type="ChEBI" id="CHEBI:29035"/>
    </ligand>
</feature>
<dbReference type="SUPFAM" id="SSF51569">
    <property type="entry name" value="Aldolase"/>
    <property type="match status" value="1"/>
</dbReference>
<comment type="cofactor">
    <cofactor evidence="11">
        <name>Mn(2+)</name>
        <dbReference type="ChEBI" id="CHEBI:29035"/>
    </cofactor>
</comment>
<keyword evidence="5 11" id="KW-0432">Leucine biosynthesis</keyword>
<dbReference type="OrthoDB" id="9804858at2"/>
<keyword evidence="10 11" id="KW-0100">Branched-chain amino acid biosynthesis</keyword>
<dbReference type="EMBL" id="CP036425">
    <property type="protein sequence ID" value="QDU34486.1"/>
    <property type="molecule type" value="Genomic_DNA"/>
</dbReference>
<evidence type="ECO:0000313" key="13">
    <source>
        <dbReference type="EMBL" id="QDU34486.1"/>
    </source>
</evidence>
<feature type="binding site" evidence="11">
    <location>
        <position position="218"/>
    </location>
    <ligand>
        <name>Mn(2+)</name>
        <dbReference type="ChEBI" id="CHEBI:29035"/>
    </ligand>
</feature>
<evidence type="ECO:0000256" key="11">
    <source>
        <dbReference type="HAMAP-Rule" id="MF_01025"/>
    </source>
</evidence>
<dbReference type="InterPro" id="IPR036230">
    <property type="entry name" value="LeuA_allosteric_dom_sf"/>
</dbReference>
<dbReference type="Gene3D" id="3.20.20.70">
    <property type="entry name" value="Aldolase class I"/>
    <property type="match status" value="1"/>
</dbReference>
<dbReference type="InterPro" id="IPR000891">
    <property type="entry name" value="PYR_CT"/>
</dbReference>
<dbReference type="Gene3D" id="1.10.238.260">
    <property type="match status" value="1"/>
</dbReference>
<dbReference type="GO" id="GO:0009098">
    <property type="term" value="P:L-leucine biosynthetic process"/>
    <property type="evidence" value="ECO:0007669"/>
    <property type="project" value="UniProtKB-UniRule"/>
</dbReference>
<keyword evidence="14" id="KW-1185">Reference proteome</keyword>
<organism evidence="13 14">
    <name type="scientific">Poriferisphaera corsica</name>
    <dbReference type="NCBI Taxonomy" id="2528020"/>
    <lineage>
        <taxon>Bacteria</taxon>
        <taxon>Pseudomonadati</taxon>
        <taxon>Planctomycetota</taxon>
        <taxon>Phycisphaerae</taxon>
        <taxon>Phycisphaerales</taxon>
        <taxon>Phycisphaeraceae</taxon>
        <taxon>Poriferisphaera</taxon>
    </lineage>
</organism>
<dbReference type="InterPro" id="IPR002034">
    <property type="entry name" value="AIPM/Hcit_synth_CS"/>
</dbReference>
<gene>
    <name evidence="13" type="primary">leuA_2</name>
    <name evidence="11" type="synonym">leuA</name>
    <name evidence="13" type="ORF">KS4_25560</name>
</gene>
<dbReference type="GO" id="GO:0003985">
    <property type="term" value="F:acetyl-CoA C-acetyltransferase activity"/>
    <property type="evidence" value="ECO:0007669"/>
    <property type="project" value="UniProtKB-UniRule"/>
</dbReference>
<keyword evidence="7 11" id="KW-0808">Transferase</keyword>
<dbReference type="GO" id="GO:0005737">
    <property type="term" value="C:cytoplasm"/>
    <property type="evidence" value="ECO:0007669"/>
    <property type="project" value="UniProtKB-UniRule"/>
</dbReference>
<dbReference type="NCBIfam" id="NF002086">
    <property type="entry name" value="PRK00915.1-3"/>
    <property type="match status" value="1"/>
</dbReference>
<reference evidence="13 14" key="1">
    <citation type="submission" date="2019-02" db="EMBL/GenBank/DDBJ databases">
        <title>Deep-cultivation of Planctomycetes and their phenomic and genomic characterization uncovers novel biology.</title>
        <authorList>
            <person name="Wiegand S."/>
            <person name="Jogler M."/>
            <person name="Boedeker C."/>
            <person name="Pinto D."/>
            <person name="Vollmers J."/>
            <person name="Rivas-Marin E."/>
            <person name="Kohn T."/>
            <person name="Peeters S.H."/>
            <person name="Heuer A."/>
            <person name="Rast P."/>
            <person name="Oberbeckmann S."/>
            <person name="Bunk B."/>
            <person name="Jeske O."/>
            <person name="Meyerdierks A."/>
            <person name="Storesund J.E."/>
            <person name="Kallscheuer N."/>
            <person name="Luecker S."/>
            <person name="Lage O.M."/>
            <person name="Pohl T."/>
            <person name="Merkel B.J."/>
            <person name="Hornburger P."/>
            <person name="Mueller R.-W."/>
            <person name="Bruemmer F."/>
            <person name="Labrenz M."/>
            <person name="Spormann A.M."/>
            <person name="Op den Camp H."/>
            <person name="Overmann J."/>
            <person name="Amann R."/>
            <person name="Jetten M.S.M."/>
            <person name="Mascher T."/>
            <person name="Medema M.H."/>
            <person name="Devos D.P."/>
            <person name="Kaster A.-K."/>
            <person name="Ovreas L."/>
            <person name="Rohde M."/>
            <person name="Galperin M.Y."/>
            <person name="Jogler C."/>
        </authorList>
    </citation>
    <scope>NUCLEOTIDE SEQUENCE [LARGE SCALE GENOMIC DNA]</scope>
    <source>
        <strain evidence="13 14">KS4</strain>
    </source>
</reference>
<evidence type="ECO:0000256" key="2">
    <source>
        <dbReference type="ARBA" id="ARBA00009396"/>
    </source>
</evidence>
<evidence type="ECO:0000259" key="12">
    <source>
        <dbReference type="PROSITE" id="PS50991"/>
    </source>
</evidence>